<feature type="region of interest" description="Disordered" evidence="1">
    <location>
        <begin position="1"/>
        <end position="20"/>
    </location>
</feature>
<evidence type="ECO:0000256" key="1">
    <source>
        <dbReference type="SAM" id="MobiDB-lite"/>
    </source>
</evidence>
<proteinExistence type="predicted"/>
<accession>A0ABP0HAC9</accession>
<gene>
    <name evidence="2" type="ORF">SCF082_LOCUS864</name>
</gene>
<name>A0ABP0HAC9_9DINO</name>
<comment type="caution">
    <text evidence="2">The sequence shown here is derived from an EMBL/GenBank/DDBJ whole genome shotgun (WGS) entry which is preliminary data.</text>
</comment>
<organism evidence="2 3">
    <name type="scientific">Durusdinium trenchii</name>
    <dbReference type="NCBI Taxonomy" id="1381693"/>
    <lineage>
        <taxon>Eukaryota</taxon>
        <taxon>Sar</taxon>
        <taxon>Alveolata</taxon>
        <taxon>Dinophyceae</taxon>
        <taxon>Suessiales</taxon>
        <taxon>Symbiodiniaceae</taxon>
        <taxon>Durusdinium</taxon>
    </lineage>
</organism>
<dbReference type="EMBL" id="CAXAMM010000365">
    <property type="protein sequence ID" value="CAK8987178.1"/>
    <property type="molecule type" value="Genomic_DNA"/>
</dbReference>
<feature type="compositionally biased region" description="Polar residues" evidence="1">
    <location>
        <begin position="10"/>
        <end position="20"/>
    </location>
</feature>
<keyword evidence="3" id="KW-1185">Reference proteome</keyword>
<protein>
    <submittedName>
        <fullName evidence="2">Uncharacterized protein</fullName>
    </submittedName>
</protein>
<reference evidence="2 3" key="1">
    <citation type="submission" date="2024-02" db="EMBL/GenBank/DDBJ databases">
        <authorList>
            <person name="Chen Y."/>
            <person name="Shah S."/>
            <person name="Dougan E. K."/>
            <person name="Thang M."/>
            <person name="Chan C."/>
        </authorList>
    </citation>
    <scope>NUCLEOTIDE SEQUENCE [LARGE SCALE GENOMIC DNA]</scope>
</reference>
<sequence>MPPKKRQRISGGSNQKQQVQPLNAADVAPARLQLKDWIDLVYQGRNGYAETKKFPLNDGGSFLDLVQRVWADEDALVEESCALVKRLGIVDSSSTDDDFMMKYLTMEDRLIKELGIPSFAFLLDNHIDFAMVVCRRKFLALAAAVCWVGLLHMVGTLKDDEATHPSVVQLARSLLGLPAFYKPQTGDRASGMIRRIIRQHVDAKKLAVSSYEWSRILASMIKDGEQMTVSQAVELYNSNPEVVAHGGARFNTGRLVSNLDGTSENVFITASELGCCGRPLMTNPLLLPLSKDLMIPENLDVETDLKGAERQRPSPETCQAQKGVDRWVALLTSLLTTSSNVLKGKPVIVLCLTGYIEDVGTAASWLCIDLSGSKG</sequence>
<evidence type="ECO:0000313" key="2">
    <source>
        <dbReference type="EMBL" id="CAK8987178.1"/>
    </source>
</evidence>
<dbReference type="Proteomes" id="UP001642464">
    <property type="component" value="Unassembled WGS sequence"/>
</dbReference>
<evidence type="ECO:0000313" key="3">
    <source>
        <dbReference type="Proteomes" id="UP001642464"/>
    </source>
</evidence>